<dbReference type="RefSeq" id="WP_012224399.1">
    <property type="nucleotide sequence ID" value="NZ_HG422565.1"/>
</dbReference>
<organism evidence="1 2">
    <name type="scientific">Candidatus Neomicrothrix parvicella RN1</name>
    <dbReference type="NCBI Taxonomy" id="1229780"/>
    <lineage>
        <taxon>Bacteria</taxon>
        <taxon>Bacillati</taxon>
        <taxon>Actinomycetota</taxon>
        <taxon>Acidimicrobiia</taxon>
        <taxon>Acidimicrobiales</taxon>
        <taxon>Microthrixaceae</taxon>
        <taxon>Candidatus Neomicrothrix</taxon>
    </lineage>
</organism>
<dbReference type="Proteomes" id="UP000018291">
    <property type="component" value="Unassembled WGS sequence"/>
</dbReference>
<dbReference type="STRING" id="1229780.BN381_130300"/>
<gene>
    <name evidence="1" type="ORF">BN381_130300</name>
</gene>
<dbReference type="EMBL" id="CANL01000005">
    <property type="protein sequence ID" value="CCM62742.1"/>
    <property type="molecule type" value="Genomic_DNA"/>
</dbReference>
<protein>
    <submittedName>
        <fullName evidence="1">Uncharacterized protein</fullName>
    </submittedName>
</protein>
<dbReference type="AlphaFoldDB" id="R4Z2B0"/>
<accession>R4Z2B0</accession>
<sequence>MPDAVFPYRLDHRWKPMFVLLGVSNSDGVTLTDDGQLRATYGRFSLETPLANVDHTRVTGPHRWYTAVGIRLSFADDGLTFGTNHTSGLCIAFAEKVPKVIGLKDHSSLWVSVADPGALATAIGR</sequence>
<reference evidence="1 2" key="1">
    <citation type="journal article" date="2013" name="ISME J.">
        <title>Metabolic model for the filamentous 'Candidatus Microthrix parvicella' based on genomic and metagenomic analyses.</title>
        <authorList>
            <person name="Jon McIlroy S."/>
            <person name="Kristiansen R."/>
            <person name="Albertsen M."/>
            <person name="Michael Karst S."/>
            <person name="Rossetti S."/>
            <person name="Lund Nielsen J."/>
            <person name="Tandoi V."/>
            <person name="James Seviour R."/>
            <person name="Nielsen P.H."/>
        </authorList>
    </citation>
    <scope>NUCLEOTIDE SEQUENCE [LARGE SCALE GENOMIC DNA]</scope>
    <source>
        <strain evidence="1 2">RN1</strain>
    </source>
</reference>
<dbReference type="eggNOG" id="ENOG5032W8F">
    <property type="taxonomic scope" value="Bacteria"/>
</dbReference>
<keyword evidence="2" id="KW-1185">Reference proteome</keyword>
<evidence type="ECO:0000313" key="1">
    <source>
        <dbReference type="EMBL" id="CCM62742.1"/>
    </source>
</evidence>
<comment type="caution">
    <text evidence="1">The sequence shown here is derived from an EMBL/GenBank/DDBJ whole genome shotgun (WGS) entry which is preliminary data.</text>
</comment>
<dbReference type="HOGENOM" id="CLU_155306_0_0_11"/>
<name>R4Z2B0_9ACTN</name>
<proteinExistence type="predicted"/>
<evidence type="ECO:0000313" key="2">
    <source>
        <dbReference type="Proteomes" id="UP000018291"/>
    </source>
</evidence>